<proteinExistence type="predicted"/>
<keyword evidence="1" id="KW-0371">Homeobox</keyword>
<dbReference type="GO" id="GO:0003677">
    <property type="term" value="F:DNA binding"/>
    <property type="evidence" value="ECO:0007669"/>
    <property type="project" value="UniProtKB-KW"/>
</dbReference>
<keyword evidence="1" id="KW-0238">DNA-binding</keyword>
<sequence>MDLVVFYSPEKACMTYYINNDSAGYKIEYPFSYIKNITLESGDQQQPNGAPPSSGGLIVELNHPPLFYMDS</sequence>
<name>A0A3A2ZHC2_9EURO</name>
<protein>
    <submittedName>
        <fullName evidence="1">Homeobox</fullName>
    </submittedName>
</protein>
<gene>
    <name evidence="1" type="ORF">PHISCL_11012</name>
</gene>
<reference evidence="2" key="1">
    <citation type="submission" date="2017-02" db="EMBL/GenBank/DDBJ databases">
        <authorList>
            <person name="Tafer H."/>
            <person name="Lopandic K."/>
        </authorList>
    </citation>
    <scope>NUCLEOTIDE SEQUENCE [LARGE SCALE GENOMIC DNA]</scope>
    <source>
        <strain evidence="2">CBS 366.77</strain>
    </source>
</reference>
<dbReference type="EMBL" id="MVGC01003400">
    <property type="protein sequence ID" value="RJE16651.1"/>
    <property type="molecule type" value="Genomic_DNA"/>
</dbReference>
<dbReference type="STRING" id="2070753.A0A3A2ZHC2"/>
<accession>A0A3A2ZHC2</accession>
<keyword evidence="2" id="KW-1185">Reference proteome</keyword>
<organism evidence="1 2">
    <name type="scientific">Aspergillus sclerotialis</name>
    <dbReference type="NCBI Taxonomy" id="2070753"/>
    <lineage>
        <taxon>Eukaryota</taxon>
        <taxon>Fungi</taxon>
        <taxon>Dikarya</taxon>
        <taxon>Ascomycota</taxon>
        <taxon>Pezizomycotina</taxon>
        <taxon>Eurotiomycetes</taxon>
        <taxon>Eurotiomycetidae</taxon>
        <taxon>Eurotiales</taxon>
        <taxon>Aspergillaceae</taxon>
        <taxon>Aspergillus</taxon>
        <taxon>Aspergillus subgen. Polypaecilum</taxon>
    </lineage>
</organism>
<evidence type="ECO:0000313" key="1">
    <source>
        <dbReference type="EMBL" id="RJE16651.1"/>
    </source>
</evidence>
<evidence type="ECO:0000313" key="2">
    <source>
        <dbReference type="Proteomes" id="UP000266188"/>
    </source>
</evidence>
<feature type="non-terminal residue" evidence="1">
    <location>
        <position position="71"/>
    </location>
</feature>
<dbReference type="Proteomes" id="UP000266188">
    <property type="component" value="Unassembled WGS sequence"/>
</dbReference>
<dbReference type="OrthoDB" id="6159439at2759"/>
<dbReference type="AlphaFoldDB" id="A0A3A2ZHC2"/>
<comment type="caution">
    <text evidence="1">The sequence shown here is derived from an EMBL/GenBank/DDBJ whole genome shotgun (WGS) entry which is preliminary data.</text>
</comment>